<proteinExistence type="predicted"/>
<protein>
    <submittedName>
        <fullName evidence="2">Uncharacterized protein</fullName>
    </submittedName>
</protein>
<dbReference type="EMBL" id="AWOR01000057">
    <property type="protein sequence ID" value="KGH27871.1"/>
    <property type="molecule type" value="Genomic_DNA"/>
</dbReference>
<feature type="compositionally biased region" description="Basic and acidic residues" evidence="1">
    <location>
        <begin position="134"/>
        <end position="146"/>
    </location>
</feature>
<gene>
    <name evidence="2" type="ORF">P353_17215</name>
</gene>
<evidence type="ECO:0000313" key="2">
    <source>
        <dbReference type="EMBL" id="KGH27871.1"/>
    </source>
</evidence>
<dbReference type="RefSeq" id="WP_232776585.1">
    <property type="nucleotide sequence ID" value="NZ_AWOR01000057.1"/>
</dbReference>
<evidence type="ECO:0000313" key="3">
    <source>
        <dbReference type="Proteomes" id="UP000029553"/>
    </source>
</evidence>
<feature type="region of interest" description="Disordered" evidence="1">
    <location>
        <begin position="126"/>
        <end position="162"/>
    </location>
</feature>
<name>A0A096FBX2_COMTE</name>
<evidence type="ECO:0000256" key="1">
    <source>
        <dbReference type="SAM" id="MobiDB-lite"/>
    </source>
</evidence>
<feature type="region of interest" description="Disordered" evidence="1">
    <location>
        <begin position="22"/>
        <end position="54"/>
    </location>
</feature>
<dbReference type="Proteomes" id="UP000029553">
    <property type="component" value="Unassembled WGS sequence"/>
</dbReference>
<reference evidence="2 3" key="1">
    <citation type="submission" date="2013-09" db="EMBL/GenBank/DDBJ databases">
        <title>High correlation between genotypes and phenotypes of environmental bacteria Comamonas testosteroni strains.</title>
        <authorList>
            <person name="Liu L."/>
            <person name="Zhu W."/>
            <person name="Xia X."/>
            <person name="Xu B."/>
            <person name="Luo M."/>
            <person name="Wang G."/>
        </authorList>
    </citation>
    <scope>NUCLEOTIDE SEQUENCE [LARGE SCALE GENOMIC DNA]</scope>
    <source>
        <strain evidence="2 3">JL40</strain>
    </source>
</reference>
<feature type="compositionally biased region" description="Basic and acidic residues" evidence="1">
    <location>
        <begin position="33"/>
        <end position="54"/>
    </location>
</feature>
<accession>A0A096FBX2</accession>
<comment type="caution">
    <text evidence="2">The sequence shown here is derived from an EMBL/GenBank/DDBJ whole genome shotgun (WGS) entry which is preliminary data.</text>
</comment>
<dbReference type="AlphaFoldDB" id="A0A096FBX2"/>
<organism evidence="2 3">
    <name type="scientific">Comamonas testosteroni</name>
    <name type="common">Pseudomonas testosteroni</name>
    <dbReference type="NCBI Taxonomy" id="285"/>
    <lineage>
        <taxon>Bacteria</taxon>
        <taxon>Pseudomonadati</taxon>
        <taxon>Pseudomonadota</taxon>
        <taxon>Betaproteobacteria</taxon>
        <taxon>Burkholderiales</taxon>
        <taxon>Comamonadaceae</taxon>
        <taxon>Comamonas</taxon>
    </lineage>
</organism>
<sequence>MQGCSQRLTLHVRTLAWLSATLKPSNPSKKPRRSEEQPLTRRQKLAEEGRTHDVPDAGPAAYLLEYLWDFGPAEHNGMGLVPIGYSQISAWQQVTGLRLSPWESATLRQLSCSYCAELATATDPMAAAPGSAHETPEQAAERRDRVSGALSSMLRRRAKRGR</sequence>